<dbReference type="EMBL" id="CP041242">
    <property type="protein sequence ID" value="QDH70287.1"/>
    <property type="molecule type" value="Genomic_DNA"/>
</dbReference>
<evidence type="ECO:0000256" key="5">
    <source>
        <dbReference type="ARBA" id="ARBA00022801"/>
    </source>
</evidence>
<gene>
    <name evidence="10" type="ORF">FKV23_09435</name>
</gene>
<keyword evidence="5" id="KW-0378">Hydrolase</keyword>
<keyword evidence="11" id="KW-1185">Reference proteome</keyword>
<dbReference type="Gene3D" id="3.40.390.10">
    <property type="entry name" value="Collagenase (Catalytic Domain)"/>
    <property type="match status" value="1"/>
</dbReference>
<dbReference type="GO" id="GO:0016485">
    <property type="term" value="P:protein processing"/>
    <property type="evidence" value="ECO:0007669"/>
    <property type="project" value="TreeGrafter"/>
</dbReference>
<dbReference type="PANTHER" id="PTHR11733">
    <property type="entry name" value="ZINC METALLOPROTEASE FAMILY M13 NEPRILYSIN-RELATED"/>
    <property type="match status" value="1"/>
</dbReference>
<comment type="cofactor">
    <cofactor evidence="1">
        <name>Zn(2+)</name>
        <dbReference type="ChEBI" id="CHEBI:29105"/>
    </cofactor>
</comment>
<evidence type="ECO:0000256" key="2">
    <source>
        <dbReference type="ARBA" id="ARBA00007357"/>
    </source>
</evidence>
<dbReference type="InterPro" id="IPR018497">
    <property type="entry name" value="Peptidase_M13_C"/>
</dbReference>
<dbReference type="PROSITE" id="PS51885">
    <property type="entry name" value="NEPRILYSIN"/>
    <property type="match status" value="1"/>
</dbReference>
<keyword evidence="6" id="KW-0862">Zinc</keyword>
<dbReference type="PRINTS" id="PR00786">
    <property type="entry name" value="NEPRILYSIN"/>
</dbReference>
<dbReference type="InterPro" id="IPR000718">
    <property type="entry name" value="Peptidase_M13"/>
</dbReference>
<evidence type="ECO:0000256" key="3">
    <source>
        <dbReference type="ARBA" id="ARBA00022670"/>
    </source>
</evidence>
<organism evidence="10 11">
    <name type="scientific">Marilutibacter alkalisoli</name>
    <dbReference type="NCBI Taxonomy" id="2591633"/>
    <lineage>
        <taxon>Bacteria</taxon>
        <taxon>Pseudomonadati</taxon>
        <taxon>Pseudomonadota</taxon>
        <taxon>Gammaproteobacteria</taxon>
        <taxon>Lysobacterales</taxon>
        <taxon>Lysobacteraceae</taxon>
        <taxon>Marilutibacter</taxon>
    </lineage>
</organism>
<keyword evidence="4" id="KW-0479">Metal-binding</keyword>
<evidence type="ECO:0000256" key="4">
    <source>
        <dbReference type="ARBA" id="ARBA00022723"/>
    </source>
</evidence>
<dbReference type="InterPro" id="IPR024079">
    <property type="entry name" value="MetalloPept_cat_dom_sf"/>
</dbReference>
<reference evidence="10 11" key="1">
    <citation type="submission" date="2019-06" db="EMBL/GenBank/DDBJ databases">
        <title>Lysobacter alkalisoli sp. nov. isolated from saline-alkali soil.</title>
        <authorList>
            <person name="Sun J.-Q."/>
            <person name="Xu L."/>
        </authorList>
    </citation>
    <scope>NUCLEOTIDE SEQUENCE [LARGE SCALE GENOMIC DNA]</scope>
    <source>
        <strain evidence="10 11">SJ-36</strain>
    </source>
</reference>
<evidence type="ECO:0000256" key="1">
    <source>
        <dbReference type="ARBA" id="ARBA00001947"/>
    </source>
</evidence>
<evidence type="ECO:0000259" key="9">
    <source>
        <dbReference type="Pfam" id="PF05649"/>
    </source>
</evidence>
<dbReference type="Gene3D" id="1.10.1380.10">
    <property type="entry name" value="Neutral endopeptidase , domain2"/>
    <property type="match status" value="1"/>
</dbReference>
<dbReference type="Pfam" id="PF01431">
    <property type="entry name" value="Peptidase_M13"/>
    <property type="match status" value="1"/>
</dbReference>
<feature type="domain" description="Peptidase M13 C-terminal" evidence="8">
    <location>
        <begin position="586"/>
        <end position="789"/>
    </location>
</feature>
<keyword evidence="3" id="KW-0645">Protease</keyword>
<protein>
    <submittedName>
        <fullName evidence="10">Peptidase M13</fullName>
    </submittedName>
</protein>
<dbReference type="Proteomes" id="UP000317199">
    <property type="component" value="Chromosome"/>
</dbReference>
<accession>A0A514BSD5</accession>
<dbReference type="InterPro" id="IPR042089">
    <property type="entry name" value="Peptidase_M13_dom_2"/>
</dbReference>
<dbReference type="GO" id="GO:0046872">
    <property type="term" value="F:metal ion binding"/>
    <property type="evidence" value="ECO:0007669"/>
    <property type="project" value="UniProtKB-KW"/>
</dbReference>
<comment type="similarity">
    <text evidence="2">Belongs to the peptidase M13 family.</text>
</comment>
<dbReference type="Pfam" id="PF05649">
    <property type="entry name" value="Peptidase_M13_N"/>
    <property type="match status" value="1"/>
</dbReference>
<name>A0A514BSD5_9GAMM</name>
<dbReference type="GO" id="GO:0005886">
    <property type="term" value="C:plasma membrane"/>
    <property type="evidence" value="ECO:0007669"/>
    <property type="project" value="TreeGrafter"/>
</dbReference>
<feature type="domain" description="Peptidase M13 N-terminal" evidence="9">
    <location>
        <begin position="159"/>
        <end position="534"/>
    </location>
</feature>
<dbReference type="AlphaFoldDB" id="A0A514BSD5"/>
<evidence type="ECO:0000313" key="10">
    <source>
        <dbReference type="EMBL" id="QDH70287.1"/>
    </source>
</evidence>
<evidence type="ECO:0000313" key="11">
    <source>
        <dbReference type="Proteomes" id="UP000317199"/>
    </source>
</evidence>
<dbReference type="KEGG" id="lyj:FKV23_09435"/>
<keyword evidence="7" id="KW-0482">Metalloprotease</keyword>
<dbReference type="GO" id="GO:0004222">
    <property type="term" value="F:metalloendopeptidase activity"/>
    <property type="evidence" value="ECO:0007669"/>
    <property type="project" value="InterPro"/>
</dbReference>
<dbReference type="PANTHER" id="PTHR11733:SF167">
    <property type="entry name" value="FI17812P1-RELATED"/>
    <property type="match status" value="1"/>
</dbReference>
<sequence length="792" mass="87595">MLDSSWERGRRTVPVVIKPQLSAENGVEGTVGWRSGPRSRLQRVQVGAATLRADRPQPLALSGPAWGRYNPTPPSGNFESGRTVLKKTLLYAATVAVLGLVAPVTTATAHDRCLDAGCDARMLFDSPDAGSGAAVATVASPRMGEWGIDTGGMDRDARPGADFFAYVNGNWAQTTEIPSDRSRYGAFDLLRELSEARVRQLVEGYPLGDPAVDGDAAKVAALYQGFMDEAAVEALGARPLQPHLDAIRGARDKNALAALMGRAHGGFGGSFFGAFVSDDQRDPDNYALYLSQSGLGLGDRQMYLDEKFEPQRERYVEYLAQMLELTGWERPEHNAKAIMAMEMKIAEAHWTRAESRDRDKTYNPVEMAGMNAHAPGFPWATFFEAAGVEAAGRVVLRQDSAMPELAKIFAETELDTLKAWMAFQTADSAAPLLSKAFVDAQYEFRNKFLNGQPEQRDRWKRGVEFAERAMGEAIGRDYVQLYFPADAKAKMDALVANVKVAMGARLDQLEWMGPETKAEARDKLKGFGLKIGYPDKWRDYSDLEVVNGDLFGNAERSQRFHWDFRRNRLGRPVDKDEWGMTPQTVNAYYSSVKNEIVFPAAILQPPFFDPDADPAVNYGGIGGVIGHEIIHGFDDQGRKSDGNGVLRDWWSVDDAARFEAEAAKLGAQYESYEFPELPGMHINGQVAMGENIGDLGGLTIAFEAYQRSLDGQPAPVLDGFTGEQRFFMGWAQVWRTLWRDDALRQQLVNGPHSPGQIRAFAPLRNIDAWYDAFGIGQGDTLYIAPEERVRIW</sequence>
<evidence type="ECO:0000256" key="6">
    <source>
        <dbReference type="ARBA" id="ARBA00022833"/>
    </source>
</evidence>
<dbReference type="CDD" id="cd08662">
    <property type="entry name" value="M13"/>
    <property type="match status" value="1"/>
</dbReference>
<dbReference type="InterPro" id="IPR008753">
    <property type="entry name" value="Peptidase_M13_N"/>
</dbReference>
<proteinExistence type="inferred from homology"/>
<dbReference type="SUPFAM" id="SSF55486">
    <property type="entry name" value="Metalloproteases ('zincins'), catalytic domain"/>
    <property type="match status" value="1"/>
</dbReference>
<evidence type="ECO:0000256" key="7">
    <source>
        <dbReference type="ARBA" id="ARBA00023049"/>
    </source>
</evidence>
<dbReference type="OrthoDB" id="9775677at2"/>
<evidence type="ECO:0000259" key="8">
    <source>
        <dbReference type="Pfam" id="PF01431"/>
    </source>
</evidence>